<evidence type="ECO:0000256" key="1">
    <source>
        <dbReference type="SAM" id="Phobius"/>
    </source>
</evidence>
<dbReference type="AlphaFoldDB" id="A0A0R0LZ75"/>
<keyword evidence="3" id="KW-1185">Reference proteome</keyword>
<proteinExistence type="predicted"/>
<organism evidence="2 3">
    <name type="scientific">Pseudoloma neurophilia</name>
    <dbReference type="NCBI Taxonomy" id="146866"/>
    <lineage>
        <taxon>Eukaryota</taxon>
        <taxon>Fungi</taxon>
        <taxon>Fungi incertae sedis</taxon>
        <taxon>Microsporidia</taxon>
        <taxon>Pseudoloma</taxon>
    </lineage>
</organism>
<dbReference type="Proteomes" id="UP000051530">
    <property type="component" value="Unassembled WGS sequence"/>
</dbReference>
<gene>
    <name evidence="2" type="ORF">M153_1970002228</name>
</gene>
<keyword evidence="1" id="KW-0472">Membrane</keyword>
<protein>
    <submittedName>
        <fullName evidence="2">Uncharacterized protein</fullName>
    </submittedName>
</protein>
<reference evidence="2 3" key="1">
    <citation type="submission" date="2015-07" db="EMBL/GenBank/DDBJ databases">
        <title>The genome of Pseudoloma neurophilia, a relevant intracellular parasite of the zebrafish.</title>
        <authorList>
            <person name="Ndikumana S."/>
            <person name="Pelin A."/>
            <person name="Sanders J."/>
            <person name="Corradi N."/>
        </authorList>
    </citation>
    <scope>NUCLEOTIDE SEQUENCE [LARGE SCALE GENOMIC DNA]</scope>
    <source>
        <strain evidence="2 3">MK1</strain>
    </source>
</reference>
<evidence type="ECO:0000313" key="3">
    <source>
        <dbReference type="Proteomes" id="UP000051530"/>
    </source>
</evidence>
<keyword evidence="1" id="KW-0812">Transmembrane</keyword>
<name>A0A0R0LZ75_9MICR</name>
<dbReference type="VEuPathDB" id="MicrosporidiaDB:M153_1970002228"/>
<evidence type="ECO:0000313" key="2">
    <source>
        <dbReference type="EMBL" id="KRH94610.1"/>
    </source>
</evidence>
<keyword evidence="1" id="KW-1133">Transmembrane helix</keyword>
<feature type="transmembrane region" description="Helical" evidence="1">
    <location>
        <begin position="214"/>
        <end position="236"/>
    </location>
</feature>
<dbReference type="EMBL" id="LGUB01000051">
    <property type="protein sequence ID" value="KRH94610.1"/>
    <property type="molecule type" value="Genomic_DNA"/>
</dbReference>
<accession>A0A0R0LZ75</accession>
<comment type="caution">
    <text evidence="2">The sequence shown here is derived from an EMBL/GenBank/DDBJ whole genome shotgun (WGS) entry which is preliminary data.</text>
</comment>
<sequence length="256" mass="29584">MNDINKKKTYLKTITMDDSCACKPCNVIDSKLSQEQYPLLSCNIICKKNGPAIQKCSCFETQSCQNGEKICNSDHLLSLENFKTLPTGDMEIENGINNCIEGKDDLKQIIFYFGHILNNDTFTFDLTFIKKRKGKENQNKIFHKEEIHFPMDVFENPDVIQIGTEEINEKTSDMLNNDLEPILHRSKINISPNFDYIIKNQNNEIEADLLEKGIFALAFGSLGFFLILFIGLRFLYMKYRNKTSKFKKRYVDNGIL</sequence>